<evidence type="ECO:0000313" key="3">
    <source>
        <dbReference type="Proteomes" id="UP000606786"/>
    </source>
</evidence>
<protein>
    <submittedName>
        <fullName evidence="2">(Mediterranean fruit fly) hypothetical protein</fullName>
    </submittedName>
</protein>
<keyword evidence="1" id="KW-0472">Membrane</keyword>
<dbReference type="AlphaFoldDB" id="A0A811U6I3"/>
<reference evidence="2" key="1">
    <citation type="submission" date="2020-11" db="EMBL/GenBank/DDBJ databases">
        <authorList>
            <person name="Whitehead M."/>
        </authorList>
    </citation>
    <scope>NUCLEOTIDE SEQUENCE</scope>
    <source>
        <strain evidence="2">EGII</strain>
    </source>
</reference>
<keyword evidence="1" id="KW-0812">Transmembrane</keyword>
<accession>A0A811U6I3</accession>
<comment type="caution">
    <text evidence="2">The sequence shown here is derived from an EMBL/GenBank/DDBJ whole genome shotgun (WGS) entry which is preliminary data.</text>
</comment>
<dbReference type="EMBL" id="CAJHJT010000001">
    <property type="protein sequence ID" value="CAD6994401.1"/>
    <property type="molecule type" value="Genomic_DNA"/>
</dbReference>
<name>A0A811U6I3_CERCA</name>
<feature type="transmembrane region" description="Helical" evidence="1">
    <location>
        <begin position="107"/>
        <end position="128"/>
    </location>
</feature>
<sequence length="131" mass="15082">MVFHARVYVRFSYRLFAVIFTLPFLFILFLLHTSRNAVEVKYTPGSAENIADWRKYVNRDHKPTTKAFTGITYAAISVKANVWQFTFYAPLCVQMCRNTPTQHGSAILALAAYVLITFTSVHLLLLFLRVE</sequence>
<evidence type="ECO:0000313" key="2">
    <source>
        <dbReference type="EMBL" id="CAD6994401.1"/>
    </source>
</evidence>
<evidence type="ECO:0000256" key="1">
    <source>
        <dbReference type="SAM" id="Phobius"/>
    </source>
</evidence>
<organism evidence="2 3">
    <name type="scientific">Ceratitis capitata</name>
    <name type="common">Mediterranean fruit fly</name>
    <name type="synonym">Tephritis capitata</name>
    <dbReference type="NCBI Taxonomy" id="7213"/>
    <lineage>
        <taxon>Eukaryota</taxon>
        <taxon>Metazoa</taxon>
        <taxon>Ecdysozoa</taxon>
        <taxon>Arthropoda</taxon>
        <taxon>Hexapoda</taxon>
        <taxon>Insecta</taxon>
        <taxon>Pterygota</taxon>
        <taxon>Neoptera</taxon>
        <taxon>Endopterygota</taxon>
        <taxon>Diptera</taxon>
        <taxon>Brachycera</taxon>
        <taxon>Muscomorpha</taxon>
        <taxon>Tephritoidea</taxon>
        <taxon>Tephritidae</taxon>
        <taxon>Ceratitis</taxon>
        <taxon>Ceratitis</taxon>
    </lineage>
</organism>
<keyword evidence="3" id="KW-1185">Reference proteome</keyword>
<gene>
    <name evidence="2" type="ORF">CCAP1982_LOCUS3153</name>
</gene>
<feature type="transmembrane region" description="Helical" evidence="1">
    <location>
        <begin position="12"/>
        <end position="31"/>
    </location>
</feature>
<proteinExistence type="predicted"/>
<dbReference type="Proteomes" id="UP000606786">
    <property type="component" value="Unassembled WGS sequence"/>
</dbReference>
<keyword evidence="1" id="KW-1133">Transmembrane helix</keyword>